<name>A0A1H6BGU2_9HYPH</name>
<comment type="similarity">
    <text evidence="2 7">Belongs to the UDP-glucose/GDP-mannose dehydrogenase family.</text>
</comment>
<feature type="binding site" evidence="10">
    <location>
        <position position="30"/>
    </location>
    <ligand>
        <name>NAD(+)</name>
        <dbReference type="ChEBI" id="CHEBI:57540"/>
    </ligand>
</feature>
<dbReference type="SMART" id="SM00984">
    <property type="entry name" value="UDPG_MGDP_dh_C"/>
    <property type="match status" value="1"/>
</dbReference>
<feature type="binding site" evidence="10">
    <location>
        <position position="35"/>
    </location>
    <ligand>
        <name>NAD(+)</name>
        <dbReference type="ChEBI" id="CHEBI:57540"/>
    </ligand>
</feature>
<dbReference type="SUPFAM" id="SSF52413">
    <property type="entry name" value="UDP-glucose/GDP-mannose dehydrogenase C-terminal domain"/>
    <property type="match status" value="1"/>
</dbReference>
<dbReference type="GO" id="GO:0006065">
    <property type="term" value="P:UDP-glucuronate biosynthetic process"/>
    <property type="evidence" value="ECO:0007669"/>
    <property type="project" value="UniProtKB-UniPathway"/>
</dbReference>
<dbReference type="InterPro" id="IPR017476">
    <property type="entry name" value="UDP-Glc/GDP-Man"/>
</dbReference>
<proteinExistence type="inferred from homology"/>
<dbReference type="Pfam" id="PF03720">
    <property type="entry name" value="UDPG_MGDP_dh_C"/>
    <property type="match status" value="1"/>
</dbReference>
<dbReference type="Pfam" id="PF03721">
    <property type="entry name" value="UDPG_MGDP_dh_N"/>
    <property type="match status" value="1"/>
</dbReference>
<feature type="binding site" evidence="10">
    <location>
        <position position="333"/>
    </location>
    <ligand>
        <name>NAD(+)</name>
        <dbReference type="ChEBI" id="CHEBI:57540"/>
    </ligand>
</feature>
<feature type="binding site" evidence="10">
    <location>
        <position position="161"/>
    </location>
    <ligand>
        <name>NAD(+)</name>
        <dbReference type="ChEBI" id="CHEBI:57540"/>
    </ligand>
</feature>
<feature type="binding site" evidence="9">
    <location>
        <position position="210"/>
    </location>
    <ligand>
        <name>substrate</name>
    </ligand>
</feature>
<dbReference type="PROSITE" id="PS51257">
    <property type="entry name" value="PROKAR_LIPOPROTEIN"/>
    <property type="match status" value="1"/>
</dbReference>
<evidence type="ECO:0000256" key="4">
    <source>
        <dbReference type="ARBA" id="ARBA00023002"/>
    </source>
</evidence>
<dbReference type="Gene3D" id="1.20.5.170">
    <property type="match status" value="1"/>
</dbReference>
<dbReference type="InterPro" id="IPR036220">
    <property type="entry name" value="UDP-Glc/GDP-Man_DH_C_sf"/>
</dbReference>
<evidence type="ECO:0000259" key="11">
    <source>
        <dbReference type="SMART" id="SM00984"/>
    </source>
</evidence>
<organism evidence="12 13">
    <name type="scientific">Bosea lathyri</name>
    <dbReference type="NCBI Taxonomy" id="1036778"/>
    <lineage>
        <taxon>Bacteria</taxon>
        <taxon>Pseudomonadati</taxon>
        <taxon>Pseudomonadota</taxon>
        <taxon>Alphaproteobacteria</taxon>
        <taxon>Hyphomicrobiales</taxon>
        <taxon>Boseaceae</taxon>
        <taxon>Bosea</taxon>
    </lineage>
</organism>
<dbReference type="InterPro" id="IPR001732">
    <property type="entry name" value="UDP-Glc/GDP-Man_DH_N"/>
</dbReference>
<keyword evidence="5 7" id="KW-0520">NAD</keyword>
<dbReference type="InterPro" id="IPR036291">
    <property type="entry name" value="NAD(P)-bd_dom_sf"/>
</dbReference>
<feature type="binding site" evidence="9">
    <location>
        <begin position="158"/>
        <end position="161"/>
    </location>
    <ligand>
        <name>substrate</name>
    </ligand>
</feature>
<dbReference type="PIRSF" id="PIRSF500134">
    <property type="entry name" value="UDPglc_DH_bac"/>
    <property type="match status" value="1"/>
</dbReference>
<dbReference type="PIRSF" id="PIRSF000124">
    <property type="entry name" value="UDPglc_GDPman_dh"/>
    <property type="match status" value="1"/>
</dbReference>
<feature type="binding site" evidence="9">
    <location>
        <position position="326"/>
    </location>
    <ligand>
        <name>substrate</name>
    </ligand>
</feature>
<dbReference type="PANTHER" id="PTHR43750">
    <property type="entry name" value="UDP-GLUCOSE 6-DEHYDROGENASE TUAD"/>
    <property type="match status" value="1"/>
</dbReference>
<feature type="binding site" evidence="9">
    <location>
        <begin position="257"/>
        <end position="261"/>
    </location>
    <ligand>
        <name>substrate</name>
    </ligand>
</feature>
<feature type="binding site" evidence="10">
    <location>
        <position position="125"/>
    </location>
    <ligand>
        <name>NAD(+)</name>
        <dbReference type="ChEBI" id="CHEBI:57540"/>
    </ligand>
</feature>
<dbReference type="GO" id="GO:0003979">
    <property type="term" value="F:UDP-glucose 6-dehydrogenase activity"/>
    <property type="evidence" value="ECO:0007669"/>
    <property type="project" value="UniProtKB-EC"/>
</dbReference>
<dbReference type="InterPro" id="IPR028357">
    <property type="entry name" value="UDPglc_DH_bac"/>
</dbReference>
<comment type="pathway">
    <text evidence="1">Nucleotide-sugar biosynthesis; UDP-alpha-D-glucuronate biosynthesis; UDP-alpha-D-glucuronate from UDP-alpha-D-glucose: step 1/1.</text>
</comment>
<dbReference type="OrthoDB" id="9803238at2"/>
<dbReference type="GO" id="GO:0000271">
    <property type="term" value="P:polysaccharide biosynthetic process"/>
    <property type="evidence" value="ECO:0007669"/>
    <property type="project" value="InterPro"/>
</dbReference>
<feature type="binding site" evidence="9">
    <location>
        <position position="265"/>
    </location>
    <ligand>
        <name>substrate</name>
    </ligand>
</feature>
<evidence type="ECO:0000256" key="9">
    <source>
        <dbReference type="PIRSR" id="PIRSR500134-2"/>
    </source>
</evidence>
<feature type="active site" description="Nucleophile" evidence="8">
    <location>
        <position position="268"/>
    </location>
</feature>
<evidence type="ECO:0000256" key="6">
    <source>
        <dbReference type="ARBA" id="ARBA00047473"/>
    </source>
</evidence>
<accession>A0A1H6BGU2</accession>
<evidence type="ECO:0000256" key="7">
    <source>
        <dbReference type="PIRNR" id="PIRNR000124"/>
    </source>
</evidence>
<dbReference type="AlphaFoldDB" id="A0A1H6BGU2"/>
<dbReference type="Proteomes" id="UP000236743">
    <property type="component" value="Unassembled WGS sequence"/>
</dbReference>
<evidence type="ECO:0000313" key="13">
    <source>
        <dbReference type="Proteomes" id="UP000236743"/>
    </source>
</evidence>
<dbReference type="EC" id="1.1.1.22" evidence="3 7"/>
<reference evidence="12 13" key="1">
    <citation type="submission" date="2016-10" db="EMBL/GenBank/DDBJ databases">
        <authorList>
            <person name="de Groot N.N."/>
        </authorList>
    </citation>
    <scope>NUCLEOTIDE SEQUENCE [LARGE SCALE GENOMIC DNA]</scope>
    <source>
        <strain evidence="12 13">DSM 26656</strain>
    </source>
</reference>
<keyword evidence="13" id="KW-1185">Reference proteome</keyword>
<dbReference type="InterPro" id="IPR014026">
    <property type="entry name" value="UDP-Glc/GDP-Man_DH_dimer"/>
</dbReference>
<feature type="binding site" evidence="10">
    <location>
        <position position="86"/>
    </location>
    <ligand>
        <name>NAD(+)</name>
        <dbReference type="ChEBI" id="CHEBI:57540"/>
    </ligand>
</feature>
<keyword evidence="4 7" id="KW-0560">Oxidoreductase</keyword>
<dbReference type="UniPathway" id="UPA00038">
    <property type="reaction ID" value="UER00491"/>
</dbReference>
<evidence type="ECO:0000313" key="12">
    <source>
        <dbReference type="EMBL" id="SEG59834.1"/>
    </source>
</evidence>
<evidence type="ECO:0000256" key="1">
    <source>
        <dbReference type="ARBA" id="ARBA00004701"/>
    </source>
</evidence>
<dbReference type="InterPro" id="IPR008927">
    <property type="entry name" value="6-PGluconate_DH-like_C_sf"/>
</dbReference>
<dbReference type="GO" id="GO:0051287">
    <property type="term" value="F:NAD binding"/>
    <property type="evidence" value="ECO:0007669"/>
    <property type="project" value="InterPro"/>
</dbReference>
<dbReference type="PANTHER" id="PTHR43750:SF1">
    <property type="entry name" value="GDP-MANNOSE 6-DEHYDROGENASE"/>
    <property type="match status" value="1"/>
</dbReference>
<evidence type="ECO:0000256" key="3">
    <source>
        <dbReference type="ARBA" id="ARBA00012954"/>
    </source>
</evidence>
<evidence type="ECO:0000256" key="2">
    <source>
        <dbReference type="ARBA" id="ARBA00006601"/>
    </source>
</evidence>
<dbReference type="SUPFAM" id="SSF48179">
    <property type="entry name" value="6-phosphogluconate dehydrogenase C-terminal domain-like"/>
    <property type="match status" value="1"/>
</dbReference>
<feature type="domain" description="UDP-glucose/GDP-mannose dehydrogenase C-terminal" evidence="11">
    <location>
        <begin position="319"/>
        <end position="405"/>
    </location>
</feature>
<dbReference type="SUPFAM" id="SSF51735">
    <property type="entry name" value="NAD(P)-binding Rossmann-fold domains"/>
    <property type="match status" value="1"/>
</dbReference>
<sequence length="420" mass="45412">MKIAIYGLGYVGLTAAGCLTKEGHEVVGIDVSERKVAEAAAGISPIKEPGLEELLGEAVGKGLLTCTTSGADRIQDCDMAIVCVGTPSGSDGAHNMSFIAEVSRQIATSVDRKRTTPLTVVYRSTIRPGTIDELIRPIFKATLGGDVGVVELVYNPEFLREAVAIRDYFAPPKIVIGTHDGKSNERMEELNKNISAPVFYTGYREAEFTKFVDNTFHALKVTFANEIGRICLELGISASKVHEIFVADTKLNISPYYLRPGGAFGGSCLPKDVRALQYIAADVGVHAQLVDSLIRSNDTHKHYLFEHVTQRLAPGGSVLMLGLAFKRNSDDLRESPNVDMARKLLQAGYKLAIFDPALEPSHLVGQNLGYIFSHLPGLPDLLVSRDFILERSFDLVIDTSGAAKELPASIGPIVDINTLA</sequence>
<protein>
    <recommendedName>
        <fullName evidence="3 7">UDP-glucose 6-dehydrogenase</fullName>
        <ecNumber evidence="3 7">1.1.1.22</ecNumber>
    </recommendedName>
</protein>
<dbReference type="Pfam" id="PF00984">
    <property type="entry name" value="UDPG_MGDP_dh"/>
    <property type="match status" value="1"/>
</dbReference>
<dbReference type="Gene3D" id="3.40.50.720">
    <property type="entry name" value="NAD(P)-binding Rossmann-like Domain"/>
    <property type="match status" value="2"/>
</dbReference>
<gene>
    <name evidence="12" type="ORF">SAMN04488115_107219</name>
</gene>
<feature type="binding site" evidence="10">
    <location>
        <position position="271"/>
    </location>
    <ligand>
        <name>NAD(+)</name>
        <dbReference type="ChEBI" id="CHEBI:57540"/>
    </ligand>
</feature>
<dbReference type="NCBIfam" id="TIGR03026">
    <property type="entry name" value="NDP-sugDHase"/>
    <property type="match status" value="1"/>
</dbReference>
<evidence type="ECO:0000256" key="10">
    <source>
        <dbReference type="PIRSR" id="PIRSR500134-3"/>
    </source>
</evidence>
<dbReference type="RefSeq" id="WP_103873806.1">
    <property type="nucleotide sequence ID" value="NZ_FNUY01000007.1"/>
</dbReference>
<dbReference type="InterPro" id="IPR014027">
    <property type="entry name" value="UDP-Glc/GDP-Man_DH_C"/>
</dbReference>
<evidence type="ECO:0000256" key="5">
    <source>
        <dbReference type="ARBA" id="ARBA00023027"/>
    </source>
</evidence>
<dbReference type="EMBL" id="FNUY01000007">
    <property type="protein sequence ID" value="SEG59834.1"/>
    <property type="molecule type" value="Genomic_DNA"/>
</dbReference>
<comment type="catalytic activity">
    <reaction evidence="6 7">
        <text>UDP-alpha-D-glucose + 2 NAD(+) + H2O = UDP-alpha-D-glucuronate + 2 NADH + 3 H(+)</text>
        <dbReference type="Rhea" id="RHEA:23596"/>
        <dbReference type="ChEBI" id="CHEBI:15377"/>
        <dbReference type="ChEBI" id="CHEBI:15378"/>
        <dbReference type="ChEBI" id="CHEBI:57540"/>
        <dbReference type="ChEBI" id="CHEBI:57945"/>
        <dbReference type="ChEBI" id="CHEBI:58052"/>
        <dbReference type="ChEBI" id="CHEBI:58885"/>
        <dbReference type="EC" id="1.1.1.22"/>
    </reaction>
</comment>
<evidence type="ECO:0000256" key="8">
    <source>
        <dbReference type="PIRSR" id="PIRSR500134-1"/>
    </source>
</evidence>